<feature type="region of interest" description="Disordered" evidence="12">
    <location>
        <begin position="1464"/>
        <end position="1485"/>
    </location>
</feature>
<dbReference type="Proteomes" id="UP001208570">
    <property type="component" value="Unassembled WGS sequence"/>
</dbReference>
<evidence type="ECO:0000256" key="8">
    <source>
        <dbReference type="ARBA" id="ARBA00022777"/>
    </source>
</evidence>
<dbReference type="InterPro" id="IPR011989">
    <property type="entry name" value="ARM-like"/>
</dbReference>
<dbReference type="GO" id="GO:0016236">
    <property type="term" value="P:macroautophagy"/>
    <property type="evidence" value="ECO:0007669"/>
    <property type="project" value="InterPro"/>
</dbReference>
<dbReference type="InterPro" id="IPR045162">
    <property type="entry name" value="Vps15-like"/>
</dbReference>
<feature type="repeat" description="WD" evidence="11">
    <location>
        <begin position="1484"/>
        <end position="1517"/>
    </location>
</feature>
<dbReference type="FunFam" id="1.10.510.10:FF:000497">
    <property type="entry name" value="Phosphoinositide 3-kinase regulatory subunit"/>
    <property type="match status" value="1"/>
</dbReference>
<protein>
    <recommendedName>
        <fullName evidence="2">non-specific serine/threonine protein kinase</fullName>
        <ecNumber evidence="2">2.7.11.1</ecNumber>
    </recommendedName>
</protein>
<dbReference type="CDD" id="cd13980">
    <property type="entry name" value="STKc_Vps15"/>
    <property type="match status" value="1"/>
</dbReference>
<dbReference type="InterPro" id="IPR008271">
    <property type="entry name" value="Ser/Thr_kinase_AS"/>
</dbReference>
<keyword evidence="15" id="KW-1185">Reference proteome</keyword>
<dbReference type="SUPFAM" id="SSF48371">
    <property type="entry name" value="ARM repeat"/>
    <property type="match status" value="1"/>
</dbReference>
<dbReference type="EC" id="2.7.11.1" evidence="2"/>
<dbReference type="InterPro" id="IPR021133">
    <property type="entry name" value="HEAT_type_2"/>
</dbReference>
<keyword evidence="7" id="KW-0547">Nucleotide-binding</keyword>
<evidence type="ECO:0000256" key="7">
    <source>
        <dbReference type="ARBA" id="ARBA00022741"/>
    </source>
</evidence>
<dbReference type="PANTHER" id="PTHR17583">
    <property type="entry name" value="PHOSPHOINOSITIDE 3-KINASE REGULATORY SUBUNIT 4"/>
    <property type="match status" value="1"/>
</dbReference>
<evidence type="ECO:0000256" key="1">
    <source>
        <dbReference type="ARBA" id="ARBA00004419"/>
    </source>
</evidence>
<reference evidence="14" key="1">
    <citation type="journal article" date="2023" name="Mol. Biol. Evol.">
        <title>Third-Generation Sequencing Reveals the Adaptive Role of the Epigenome in Three Deep-Sea Polychaetes.</title>
        <authorList>
            <person name="Perez M."/>
            <person name="Aroh O."/>
            <person name="Sun Y."/>
            <person name="Lan Y."/>
            <person name="Juniper S.K."/>
            <person name="Young C.R."/>
            <person name="Angers B."/>
            <person name="Qian P.Y."/>
        </authorList>
    </citation>
    <scope>NUCLEOTIDE SEQUENCE</scope>
    <source>
        <strain evidence="14">P08H-3</strain>
    </source>
</reference>
<dbReference type="InterPro" id="IPR000719">
    <property type="entry name" value="Prot_kinase_dom"/>
</dbReference>
<dbReference type="FunFam" id="1.25.10.10:FF:000342">
    <property type="entry name" value="Serine/threonine-protein kinase VPS15"/>
    <property type="match status" value="1"/>
</dbReference>
<evidence type="ECO:0000256" key="12">
    <source>
        <dbReference type="SAM" id="MobiDB-lite"/>
    </source>
</evidence>
<keyword evidence="3" id="KW-0723">Serine/threonine-protein kinase</keyword>
<evidence type="ECO:0000313" key="14">
    <source>
        <dbReference type="EMBL" id="KAK2148717.1"/>
    </source>
</evidence>
<comment type="caution">
    <text evidence="14">The sequence shown here is derived from an EMBL/GenBank/DDBJ whole genome shotgun (WGS) entry which is preliminary data.</text>
</comment>
<feature type="domain" description="Protein kinase" evidence="13">
    <location>
        <begin position="27"/>
        <end position="319"/>
    </location>
</feature>
<evidence type="ECO:0000256" key="5">
    <source>
        <dbReference type="ARBA" id="ARBA00022679"/>
    </source>
</evidence>
<evidence type="ECO:0000256" key="3">
    <source>
        <dbReference type="ARBA" id="ARBA00022527"/>
    </source>
</evidence>
<dbReference type="Pfam" id="PF00069">
    <property type="entry name" value="Pkinase"/>
    <property type="match status" value="1"/>
</dbReference>
<dbReference type="EMBL" id="JAODUP010000486">
    <property type="protein sequence ID" value="KAK2148717.1"/>
    <property type="molecule type" value="Genomic_DNA"/>
</dbReference>
<dbReference type="Pfam" id="PF22956">
    <property type="entry name" value="VPS15-like_hel"/>
    <property type="match status" value="1"/>
</dbReference>
<dbReference type="SMART" id="SM00320">
    <property type="entry name" value="WD40"/>
    <property type="match status" value="5"/>
</dbReference>
<feature type="compositionally biased region" description="Low complexity" evidence="12">
    <location>
        <begin position="983"/>
        <end position="1024"/>
    </location>
</feature>
<dbReference type="InterPro" id="IPR016024">
    <property type="entry name" value="ARM-type_fold"/>
</dbReference>
<dbReference type="Gene3D" id="1.25.10.10">
    <property type="entry name" value="Leucine-rich Repeat Variant"/>
    <property type="match status" value="2"/>
</dbReference>
<dbReference type="Gene3D" id="2.130.10.10">
    <property type="entry name" value="YVTN repeat-like/Quinoprotein amine dehydrogenase"/>
    <property type="match status" value="2"/>
</dbReference>
<feature type="region of interest" description="Disordered" evidence="12">
    <location>
        <begin position="833"/>
        <end position="856"/>
    </location>
</feature>
<dbReference type="InterPro" id="IPR015943">
    <property type="entry name" value="WD40/YVTN_repeat-like_dom_sf"/>
</dbReference>
<dbReference type="PROSITE" id="PS50011">
    <property type="entry name" value="PROTEIN_KINASE_DOM"/>
    <property type="match status" value="1"/>
</dbReference>
<evidence type="ECO:0000313" key="15">
    <source>
        <dbReference type="Proteomes" id="UP001208570"/>
    </source>
</evidence>
<dbReference type="GO" id="GO:0005524">
    <property type="term" value="F:ATP binding"/>
    <property type="evidence" value="ECO:0007669"/>
    <property type="project" value="UniProtKB-KW"/>
</dbReference>
<organism evidence="14 15">
    <name type="scientific">Paralvinella palmiformis</name>
    <dbReference type="NCBI Taxonomy" id="53620"/>
    <lineage>
        <taxon>Eukaryota</taxon>
        <taxon>Metazoa</taxon>
        <taxon>Spiralia</taxon>
        <taxon>Lophotrochozoa</taxon>
        <taxon>Annelida</taxon>
        <taxon>Polychaeta</taxon>
        <taxon>Sedentaria</taxon>
        <taxon>Canalipalpata</taxon>
        <taxon>Terebellida</taxon>
        <taxon>Terebelliformia</taxon>
        <taxon>Alvinellidae</taxon>
        <taxon>Paralvinella</taxon>
    </lineage>
</organism>
<keyword evidence="9" id="KW-0067">ATP-binding</keyword>
<keyword evidence="4 11" id="KW-0853">WD repeat</keyword>
<evidence type="ECO:0000256" key="11">
    <source>
        <dbReference type="PROSITE-ProRule" id="PRU00221"/>
    </source>
</evidence>
<feature type="compositionally biased region" description="Basic and acidic residues" evidence="12">
    <location>
        <begin position="1474"/>
        <end position="1485"/>
    </location>
</feature>
<feature type="compositionally biased region" description="Polar residues" evidence="12">
    <location>
        <begin position="1074"/>
        <end position="1084"/>
    </location>
</feature>
<gene>
    <name evidence="14" type="ORF">LSH36_486g02011</name>
</gene>
<evidence type="ECO:0000256" key="4">
    <source>
        <dbReference type="ARBA" id="ARBA00022574"/>
    </source>
</evidence>
<feature type="compositionally biased region" description="Low complexity" evidence="12">
    <location>
        <begin position="1039"/>
        <end position="1073"/>
    </location>
</feature>
<keyword evidence="8" id="KW-0418">Kinase</keyword>
<dbReference type="PROSITE" id="PS50077">
    <property type="entry name" value="HEAT_REPEAT"/>
    <property type="match status" value="1"/>
</dbReference>
<dbReference type="GO" id="GO:0071561">
    <property type="term" value="C:nucleus-vacuole junction"/>
    <property type="evidence" value="ECO:0007669"/>
    <property type="project" value="TreeGrafter"/>
</dbReference>
<dbReference type="GO" id="GO:0005770">
    <property type="term" value="C:late endosome"/>
    <property type="evidence" value="ECO:0007669"/>
    <property type="project" value="TreeGrafter"/>
</dbReference>
<evidence type="ECO:0000259" key="13">
    <source>
        <dbReference type="PROSITE" id="PS50011"/>
    </source>
</evidence>
<dbReference type="PROSITE" id="PS00108">
    <property type="entry name" value="PROTEIN_KINASE_ST"/>
    <property type="match status" value="1"/>
</dbReference>
<dbReference type="GO" id="GO:0005776">
    <property type="term" value="C:autophagosome"/>
    <property type="evidence" value="ECO:0007669"/>
    <property type="project" value="UniProtKB-SubCell"/>
</dbReference>
<dbReference type="PROSITE" id="PS50082">
    <property type="entry name" value="WD_REPEATS_2"/>
    <property type="match status" value="2"/>
</dbReference>
<evidence type="ECO:0000256" key="6">
    <source>
        <dbReference type="ARBA" id="ARBA00022737"/>
    </source>
</evidence>
<feature type="repeat" description="HEAT" evidence="10">
    <location>
        <begin position="453"/>
        <end position="483"/>
    </location>
</feature>
<dbReference type="GO" id="GO:0006623">
    <property type="term" value="P:protein targeting to vacuole"/>
    <property type="evidence" value="ECO:0007669"/>
    <property type="project" value="TreeGrafter"/>
</dbReference>
<feature type="region of interest" description="Disordered" evidence="12">
    <location>
        <begin position="980"/>
        <end position="1088"/>
    </location>
</feature>
<dbReference type="SMART" id="SM00220">
    <property type="entry name" value="S_TKc"/>
    <property type="match status" value="1"/>
</dbReference>
<keyword evidence="5" id="KW-0808">Transferase</keyword>
<dbReference type="SUPFAM" id="SSF56112">
    <property type="entry name" value="Protein kinase-like (PK-like)"/>
    <property type="match status" value="1"/>
</dbReference>
<dbReference type="GO" id="GO:0034272">
    <property type="term" value="C:phosphatidylinositol 3-kinase complex, class III, type II"/>
    <property type="evidence" value="ECO:0007669"/>
    <property type="project" value="TreeGrafter"/>
</dbReference>
<evidence type="ECO:0000256" key="9">
    <source>
        <dbReference type="ARBA" id="ARBA00022840"/>
    </source>
</evidence>
<keyword evidence="6" id="KW-0677">Repeat</keyword>
<comment type="subcellular location">
    <subcellularLocation>
        <location evidence="1">Cytoplasmic vesicle</location>
        <location evidence="1">Autophagosome</location>
    </subcellularLocation>
</comment>
<dbReference type="InterPro" id="IPR055231">
    <property type="entry name" value="2AA_helical"/>
</dbReference>
<dbReference type="InterPro" id="IPR036322">
    <property type="entry name" value="WD40_repeat_dom_sf"/>
</dbReference>
<accession>A0AAD9MWU6</accession>
<name>A0AAD9MWU6_9ANNE</name>
<proteinExistence type="predicted"/>
<dbReference type="Pfam" id="PF00400">
    <property type="entry name" value="WD40"/>
    <property type="match status" value="3"/>
</dbReference>
<sequence length="1517" mass="170763">MGNQLTGIAPSQILPVEHYLTDIPDSYQFDTSLGSTRFFKVARARCREGLAVVKVFVIHDPSLPLSKYKDDLEEIKGRLQGASNCLPFEKSLLSDKAALLFRQYVKDSLYDRISTRPFLNNIEKKWLAFQLLCALNQCHKLGVCHGDIKSENVMVTSWTWLLLTDFASFKPTYLPEDNPADFSYYFDTSRRRTCYIAPERFVKSSWRNSGSSDQAANLELTTSEVKKGDLTPAMDIFSAGCVIAELFTEGTPPFDLSQLLSYRTGEYSPHELYHKIEDFNIRSLVEHMTLKDAAARDSAEEYLIQQQDKAFPKYFYTFLKLYLQRFASIPIMPSDDRIARVKRDLPLILKHLDVDITDPSHNVILVIVISLVTSSLRNLQFCNSKLMSLDVMLEFSKYVTSDIILDRLIPYMLYLVNDAFAHVRAEAVRTITQCLASVKTVPLNDANTFPEYILPQLSNLTQDDETLVRVAYAENIAMLAETALRFLEIVQLNSSAKECLGSESDTQTSLQYKASYDMELQALHEMIQQKVVTLLSDHDNIVKETLLQNGITRLCVFFGRQKANDVLLSHMITFLNDKYDWHLRGSFFEAIVGVAAYVGWQSSTILKPLLQQGLSDVEEFVIYKTLRALAALTELNLLQKAILQELINEVVPFLSHPNLWIRHGAAGFVAAVARILNIADVHCKLVPAVAFYLKQMVIQMDKEVLLLNALKDSIPRPIYDYILRSQQIDQIFEVLQDRQLIRSICRPGHQPNYGEPDETLAPLFRKLTSQGLTAVDEDKLLTMKDFMLKIHKVRAGSSDSSVLEEESYRGGSLNLTTVGRGLTIRHADLYMPADTRTDPQSPPVRKSLSRKNKQLESPGALMVQEGVSQEMEVARAVGQMKSGKVGGLTQLVSEIIPAAGQAVVNKIMKICDLVMDEGMVPEDWELSFLIPIYKEKGDPLECGPYWLEHAIWIYAWKGMIDAIFMNEDWKQMFGTAEMDKNSHASTTTTTANTSVRLRQSQQLPPSIQQQQQQQQQSKQQTSDSTEQDAQQGIPQVKDSLQTSQTATSSSQSSTNSLSQSTVTVSLTQLQSSTESNKNQLSQGQPKEKSTVQIRYASCKVELRNLVYNKRDQYMDDLLAREILDTTPWEIRTPPPSWKPKGKLVAHLHEHRGAVNRIQVSSDGTYFATCSNDGTVKLWDCSRMEGKSVTNRSRHTYNKQGGQIKTITFCNSSQCVASSSDSGAIHVFRIESSGQRMNILHTKNLDVESEGLVVDMTYFDTGSQNVVCYTTVYGYIVGWDLRTPKLSWKLQNDPKQGLITSFNVHRQQSWLAVGTSNGIHACWDLRFQLPITSVAHPTGARVRRLVTHSHEQSCILSAVQGNNEVSLWDMETGARQRTLWASSAPPLSTSQTSSHSAHGLYLCTTDNNHSFLLTGGSDMRIRYWDLNYPANSFIVANAARDPVNPPIVSYRCRLIDGTEVIQETYSKSRAANNEDMPRRGPESPAEGHHDIISDVSLCQTSQCFLISCSRDGVVKVWK</sequence>
<evidence type="ECO:0000256" key="2">
    <source>
        <dbReference type="ARBA" id="ARBA00012513"/>
    </source>
</evidence>
<evidence type="ECO:0000256" key="10">
    <source>
        <dbReference type="PROSITE-ProRule" id="PRU00103"/>
    </source>
</evidence>
<dbReference type="GO" id="GO:0004674">
    <property type="term" value="F:protein serine/threonine kinase activity"/>
    <property type="evidence" value="ECO:0007669"/>
    <property type="project" value="UniProtKB-KW"/>
</dbReference>
<dbReference type="PROSITE" id="PS50294">
    <property type="entry name" value="WD_REPEATS_REGION"/>
    <property type="match status" value="2"/>
</dbReference>
<dbReference type="Gene3D" id="1.10.510.10">
    <property type="entry name" value="Transferase(Phosphotransferase) domain 1"/>
    <property type="match status" value="1"/>
</dbReference>
<dbReference type="PANTHER" id="PTHR17583:SF0">
    <property type="entry name" value="PHOSPHOINOSITIDE 3-KINASE REGULATORY SUBUNIT 4"/>
    <property type="match status" value="1"/>
</dbReference>
<dbReference type="SUPFAM" id="SSF50978">
    <property type="entry name" value="WD40 repeat-like"/>
    <property type="match status" value="1"/>
</dbReference>
<dbReference type="GO" id="GO:0045324">
    <property type="term" value="P:late endosome to vacuole transport"/>
    <property type="evidence" value="ECO:0007669"/>
    <property type="project" value="InterPro"/>
</dbReference>
<dbReference type="GO" id="GO:0034271">
    <property type="term" value="C:phosphatidylinositol 3-kinase complex, class III, type I"/>
    <property type="evidence" value="ECO:0007669"/>
    <property type="project" value="TreeGrafter"/>
</dbReference>
<feature type="repeat" description="WD" evidence="11">
    <location>
        <begin position="1147"/>
        <end position="1179"/>
    </location>
</feature>
<dbReference type="InterPro" id="IPR001680">
    <property type="entry name" value="WD40_rpt"/>
</dbReference>
<dbReference type="InterPro" id="IPR011009">
    <property type="entry name" value="Kinase-like_dom_sf"/>
</dbReference>